<dbReference type="AlphaFoldDB" id="A0A4C1Z6V1"/>
<gene>
    <name evidence="1" type="ORF">EVAR_55414_1</name>
</gene>
<sequence>MKDIQIQIYRRIAHKQARKSLGFLRRMYFDANAIQFRLTVHVRCKQFNQLRAIDNQFDFAIEIEEIVAVNQDEGAAKLRSILQSSEEVTDGDPQERPHF</sequence>
<accession>A0A4C1Z6V1</accession>
<evidence type="ECO:0000313" key="1">
    <source>
        <dbReference type="EMBL" id="GBP82863.1"/>
    </source>
</evidence>
<reference evidence="1 2" key="1">
    <citation type="journal article" date="2019" name="Commun. Biol.">
        <title>The bagworm genome reveals a unique fibroin gene that provides high tensile strength.</title>
        <authorList>
            <person name="Kono N."/>
            <person name="Nakamura H."/>
            <person name="Ohtoshi R."/>
            <person name="Tomita M."/>
            <person name="Numata K."/>
            <person name="Arakawa K."/>
        </authorList>
    </citation>
    <scope>NUCLEOTIDE SEQUENCE [LARGE SCALE GENOMIC DNA]</scope>
</reference>
<name>A0A4C1Z6V1_EUMVA</name>
<proteinExistence type="predicted"/>
<dbReference type="Proteomes" id="UP000299102">
    <property type="component" value="Unassembled WGS sequence"/>
</dbReference>
<keyword evidence="2" id="KW-1185">Reference proteome</keyword>
<evidence type="ECO:0000313" key="2">
    <source>
        <dbReference type="Proteomes" id="UP000299102"/>
    </source>
</evidence>
<protein>
    <submittedName>
        <fullName evidence="1">Uncharacterized protein</fullName>
    </submittedName>
</protein>
<comment type="caution">
    <text evidence="1">The sequence shown here is derived from an EMBL/GenBank/DDBJ whole genome shotgun (WGS) entry which is preliminary data.</text>
</comment>
<dbReference type="EMBL" id="BGZK01001591">
    <property type="protein sequence ID" value="GBP82863.1"/>
    <property type="molecule type" value="Genomic_DNA"/>
</dbReference>
<organism evidence="1 2">
    <name type="scientific">Eumeta variegata</name>
    <name type="common">Bagworm moth</name>
    <name type="synonym">Eumeta japonica</name>
    <dbReference type="NCBI Taxonomy" id="151549"/>
    <lineage>
        <taxon>Eukaryota</taxon>
        <taxon>Metazoa</taxon>
        <taxon>Ecdysozoa</taxon>
        <taxon>Arthropoda</taxon>
        <taxon>Hexapoda</taxon>
        <taxon>Insecta</taxon>
        <taxon>Pterygota</taxon>
        <taxon>Neoptera</taxon>
        <taxon>Endopterygota</taxon>
        <taxon>Lepidoptera</taxon>
        <taxon>Glossata</taxon>
        <taxon>Ditrysia</taxon>
        <taxon>Tineoidea</taxon>
        <taxon>Psychidae</taxon>
        <taxon>Oiketicinae</taxon>
        <taxon>Eumeta</taxon>
    </lineage>
</organism>